<feature type="region of interest" description="Disordered" evidence="6">
    <location>
        <begin position="29"/>
        <end position="56"/>
    </location>
</feature>
<evidence type="ECO:0000256" key="1">
    <source>
        <dbReference type="ARBA" id="ARBA00000971"/>
    </source>
</evidence>
<dbReference type="CDD" id="cd00317">
    <property type="entry name" value="cyclophilin"/>
    <property type="match status" value="1"/>
</dbReference>
<dbReference type="Pfam" id="PF00160">
    <property type="entry name" value="Pro_isomerase"/>
    <property type="match status" value="1"/>
</dbReference>
<dbReference type="InterPro" id="IPR002130">
    <property type="entry name" value="Cyclophilin-type_PPIase_dom"/>
</dbReference>
<name>A0A3M8DU57_9BACL</name>
<evidence type="ECO:0000256" key="2">
    <source>
        <dbReference type="ARBA" id="ARBA00002388"/>
    </source>
</evidence>
<dbReference type="PANTHER" id="PTHR45625:SF4">
    <property type="entry name" value="PEPTIDYLPROLYL ISOMERASE DOMAIN AND WD REPEAT-CONTAINING PROTEIN 1"/>
    <property type="match status" value="1"/>
</dbReference>
<keyword evidence="9" id="KW-1185">Reference proteome</keyword>
<gene>
    <name evidence="8" type="ORF">EDM56_02835</name>
</gene>
<evidence type="ECO:0000313" key="8">
    <source>
        <dbReference type="EMBL" id="RNB91708.1"/>
    </source>
</evidence>
<feature type="compositionally biased region" description="Low complexity" evidence="6">
    <location>
        <begin position="29"/>
        <end position="43"/>
    </location>
</feature>
<evidence type="ECO:0000313" key="9">
    <source>
        <dbReference type="Proteomes" id="UP000271031"/>
    </source>
</evidence>
<keyword evidence="5" id="KW-0732">Signal</keyword>
<dbReference type="Proteomes" id="UP000271031">
    <property type="component" value="Unassembled WGS sequence"/>
</dbReference>
<keyword evidence="3 5" id="KW-0697">Rotamase</keyword>
<dbReference type="Gene3D" id="2.40.100.10">
    <property type="entry name" value="Cyclophilin-like"/>
    <property type="match status" value="1"/>
</dbReference>
<comment type="function">
    <text evidence="2 5">PPIases accelerate the folding of proteins. It catalyzes the cis-trans isomerization of proline imidic peptide bonds in oligopeptides.</text>
</comment>
<sequence length="231" mass="24927">MKRFILTLGTMVLSLALLAGCSSTAAPDANDPANTAGGQQQQQPTPPLKHDVPKGKYTKYPDMVINKDKKYTATVTTSLGDFQIELFAKDAPKTVNNFVFLAKDHFFDGITFHRVIKDFMVQTGDPQGTGMGGPGYQFEDELNNGHAYEEGVVAMANAGPNTNGSQFFIGSGPDVKNLKHDPAYTIFGKVIKGQDIITKIASVPVKANPITGQKETPVTPPVIKSIKIEEK</sequence>
<comment type="catalytic activity">
    <reaction evidence="1 5">
        <text>[protein]-peptidylproline (omega=180) = [protein]-peptidylproline (omega=0)</text>
        <dbReference type="Rhea" id="RHEA:16237"/>
        <dbReference type="Rhea" id="RHEA-COMP:10747"/>
        <dbReference type="Rhea" id="RHEA-COMP:10748"/>
        <dbReference type="ChEBI" id="CHEBI:83833"/>
        <dbReference type="ChEBI" id="CHEBI:83834"/>
        <dbReference type="EC" id="5.2.1.8"/>
    </reaction>
</comment>
<evidence type="ECO:0000256" key="4">
    <source>
        <dbReference type="ARBA" id="ARBA00023235"/>
    </source>
</evidence>
<comment type="caution">
    <text evidence="8">The sequence shown here is derived from an EMBL/GenBank/DDBJ whole genome shotgun (WGS) entry which is preliminary data.</text>
</comment>
<feature type="domain" description="PPIase cyclophilin-type" evidence="7">
    <location>
        <begin position="77"/>
        <end position="228"/>
    </location>
</feature>
<reference evidence="8 9" key="1">
    <citation type="submission" date="2018-10" db="EMBL/GenBank/DDBJ databases">
        <title>Phylogenomics of Brevibacillus.</title>
        <authorList>
            <person name="Dunlap C."/>
        </authorList>
    </citation>
    <scope>NUCLEOTIDE SEQUENCE [LARGE SCALE GENOMIC DNA]</scope>
    <source>
        <strain evidence="8 9">JCM 15716</strain>
    </source>
</reference>
<comment type="similarity">
    <text evidence="5">Belongs to the cyclophilin-type PPIase family.</text>
</comment>
<protein>
    <recommendedName>
        <fullName evidence="5">Peptidyl-prolyl cis-trans isomerase</fullName>
        <shortName evidence="5">PPIase</shortName>
        <ecNumber evidence="5">5.2.1.8</ecNumber>
    </recommendedName>
</protein>
<dbReference type="OrthoDB" id="9807797at2"/>
<dbReference type="AlphaFoldDB" id="A0A3M8DU57"/>
<dbReference type="EC" id="5.2.1.8" evidence="5"/>
<organism evidence="8 9">
    <name type="scientific">Brevibacillus fluminis</name>
    <dbReference type="NCBI Taxonomy" id="511487"/>
    <lineage>
        <taxon>Bacteria</taxon>
        <taxon>Bacillati</taxon>
        <taxon>Bacillota</taxon>
        <taxon>Bacilli</taxon>
        <taxon>Bacillales</taxon>
        <taxon>Paenibacillaceae</taxon>
        <taxon>Brevibacillus</taxon>
    </lineage>
</organism>
<evidence type="ECO:0000256" key="6">
    <source>
        <dbReference type="SAM" id="MobiDB-lite"/>
    </source>
</evidence>
<dbReference type="PRINTS" id="PR00153">
    <property type="entry name" value="CSAPPISMRASE"/>
</dbReference>
<feature type="signal peptide" evidence="5">
    <location>
        <begin position="1"/>
        <end position="25"/>
    </location>
</feature>
<evidence type="ECO:0000259" key="7">
    <source>
        <dbReference type="PROSITE" id="PS50072"/>
    </source>
</evidence>
<dbReference type="InterPro" id="IPR029000">
    <property type="entry name" value="Cyclophilin-like_dom_sf"/>
</dbReference>
<dbReference type="GO" id="GO:0003755">
    <property type="term" value="F:peptidyl-prolyl cis-trans isomerase activity"/>
    <property type="evidence" value="ECO:0007669"/>
    <property type="project" value="UniProtKB-UniRule"/>
</dbReference>
<evidence type="ECO:0000256" key="5">
    <source>
        <dbReference type="RuleBase" id="RU363019"/>
    </source>
</evidence>
<dbReference type="PROSITE" id="PS50072">
    <property type="entry name" value="CSA_PPIASE_2"/>
    <property type="match status" value="1"/>
</dbReference>
<accession>A0A3M8DU57</accession>
<dbReference type="PANTHER" id="PTHR45625">
    <property type="entry name" value="PEPTIDYL-PROLYL CIS-TRANS ISOMERASE-RELATED"/>
    <property type="match status" value="1"/>
</dbReference>
<dbReference type="InterPro" id="IPR044666">
    <property type="entry name" value="Cyclophilin_A-like"/>
</dbReference>
<dbReference type="RefSeq" id="WP_122916371.1">
    <property type="nucleotide sequence ID" value="NZ_RHHQ01000004.1"/>
</dbReference>
<dbReference type="SUPFAM" id="SSF50891">
    <property type="entry name" value="Cyclophilin-like"/>
    <property type="match status" value="1"/>
</dbReference>
<keyword evidence="4 5" id="KW-0413">Isomerase</keyword>
<dbReference type="EMBL" id="RHHQ01000004">
    <property type="protein sequence ID" value="RNB91708.1"/>
    <property type="molecule type" value="Genomic_DNA"/>
</dbReference>
<dbReference type="PROSITE" id="PS51257">
    <property type="entry name" value="PROKAR_LIPOPROTEIN"/>
    <property type="match status" value="1"/>
</dbReference>
<evidence type="ECO:0000256" key="3">
    <source>
        <dbReference type="ARBA" id="ARBA00023110"/>
    </source>
</evidence>
<feature type="chain" id="PRO_5017852861" description="Peptidyl-prolyl cis-trans isomerase" evidence="5">
    <location>
        <begin position="26"/>
        <end position="231"/>
    </location>
</feature>
<proteinExistence type="inferred from homology"/>